<comment type="similarity">
    <text evidence="1">Belongs to the sigma-70 factor family. ECF subfamily.</text>
</comment>
<evidence type="ECO:0000256" key="3">
    <source>
        <dbReference type="ARBA" id="ARBA00023082"/>
    </source>
</evidence>
<evidence type="ECO:0000313" key="7">
    <source>
        <dbReference type="EMBL" id="ASO08430.1"/>
    </source>
</evidence>
<dbReference type="NCBIfam" id="TIGR02937">
    <property type="entry name" value="sigma70-ECF"/>
    <property type="match status" value="1"/>
</dbReference>
<organism evidence="7 8">
    <name type="scientific">Arenibacter algicola</name>
    <dbReference type="NCBI Taxonomy" id="616991"/>
    <lineage>
        <taxon>Bacteria</taxon>
        <taxon>Pseudomonadati</taxon>
        <taxon>Bacteroidota</taxon>
        <taxon>Flavobacteriia</taxon>
        <taxon>Flavobacteriales</taxon>
        <taxon>Flavobacteriaceae</taxon>
        <taxon>Arenibacter</taxon>
    </lineage>
</organism>
<evidence type="ECO:0000313" key="8">
    <source>
        <dbReference type="Proteomes" id="UP000204551"/>
    </source>
</evidence>
<dbReference type="GO" id="GO:0006352">
    <property type="term" value="P:DNA-templated transcription initiation"/>
    <property type="evidence" value="ECO:0007669"/>
    <property type="project" value="InterPro"/>
</dbReference>
<dbReference type="GO" id="GO:0016987">
    <property type="term" value="F:sigma factor activity"/>
    <property type="evidence" value="ECO:0007669"/>
    <property type="project" value="UniProtKB-KW"/>
</dbReference>
<dbReference type="InterPro" id="IPR014284">
    <property type="entry name" value="RNA_pol_sigma-70_dom"/>
</dbReference>
<dbReference type="EMBL" id="CP022516">
    <property type="protein sequence ID" value="ASO08430.1"/>
    <property type="molecule type" value="Genomic_DNA"/>
</dbReference>
<evidence type="ECO:0000259" key="5">
    <source>
        <dbReference type="Pfam" id="PF04542"/>
    </source>
</evidence>
<keyword evidence="4" id="KW-0804">Transcription</keyword>
<dbReference type="InterPro" id="IPR013325">
    <property type="entry name" value="RNA_pol_sigma_r2"/>
</dbReference>
<evidence type="ECO:0000259" key="6">
    <source>
        <dbReference type="Pfam" id="PF08281"/>
    </source>
</evidence>
<evidence type="ECO:0000256" key="2">
    <source>
        <dbReference type="ARBA" id="ARBA00023015"/>
    </source>
</evidence>
<keyword evidence="3" id="KW-0731">Sigma factor</keyword>
<dbReference type="InterPro" id="IPR036388">
    <property type="entry name" value="WH-like_DNA-bd_sf"/>
</dbReference>
<dbReference type="InterPro" id="IPR039425">
    <property type="entry name" value="RNA_pol_sigma-70-like"/>
</dbReference>
<dbReference type="AlphaFoldDB" id="A0A221V4F9"/>
<proteinExistence type="inferred from homology"/>
<dbReference type="Gene3D" id="1.10.1740.10">
    <property type="match status" value="1"/>
</dbReference>
<reference evidence="7 8" key="1">
    <citation type="submission" date="2017-07" db="EMBL/GenBank/DDBJ databases">
        <title>Genome Sequence of Arenibacter algicola Strain SMS7 Isolated from a culture of the Diatom Skeletonema marinoi.</title>
        <authorList>
            <person name="Topel M."/>
            <person name="Pinder M.I.M."/>
            <person name="Johansson O.N."/>
            <person name="Kourtchenko O."/>
            <person name="Godhe A."/>
            <person name="Clarke A.K."/>
        </authorList>
    </citation>
    <scope>NUCLEOTIDE SEQUENCE [LARGE SCALE GENOMIC DNA]</scope>
    <source>
        <strain evidence="7 8">SMS7</strain>
        <plasmid evidence="8">Plasmid psms7</plasmid>
    </source>
</reference>
<dbReference type="InterPro" id="IPR007627">
    <property type="entry name" value="RNA_pol_sigma70_r2"/>
</dbReference>
<dbReference type="GO" id="GO:0003677">
    <property type="term" value="F:DNA binding"/>
    <property type="evidence" value="ECO:0007669"/>
    <property type="project" value="InterPro"/>
</dbReference>
<dbReference type="PANTHER" id="PTHR43133:SF62">
    <property type="entry name" value="RNA POLYMERASE SIGMA FACTOR SIGZ"/>
    <property type="match status" value="1"/>
</dbReference>
<feature type="domain" description="RNA polymerase sigma factor 70 region 4 type 2" evidence="6">
    <location>
        <begin position="108"/>
        <end position="154"/>
    </location>
</feature>
<dbReference type="SUPFAM" id="SSF88659">
    <property type="entry name" value="Sigma3 and sigma4 domains of RNA polymerase sigma factors"/>
    <property type="match status" value="1"/>
</dbReference>
<evidence type="ECO:0000256" key="1">
    <source>
        <dbReference type="ARBA" id="ARBA00010641"/>
    </source>
</evidence>
<keyword evidence="7" id="KW-0614">Plasmid</keyword>
<evidence type="ECO:0000256" key="4">
    <source>
        <dbReference type="ARBA" id="ARBA00023163"/>
    </source>
</evidence>
<feature type="domain" description="RNA polymerase sigma-70 region 2" evidence="5">
    <location>
        <begin position="12"/>
        <end position="77"/>
    </location>
</feature>
<accession>A0A221V4F9</accession>
<name>A0A221V4F9_9FLAO</name>
<dbReference type="InterPro" id="IPR013324">
    <property type="entry name" value="RNA_pol_sigma_r3/r4-like"/>
</dbReference>
<geneLocation type="plasmid" evidence="8">
    <name>psms7</name>
</geneLocation>
<gene>
    <name evidence="7" type="ORF">AREALGSMS7_05058</name>
</gene>
<dbReference type="Pfam" id="PF08281">
    <property type="entry name" value="Sigma70_r4_2"/>
    <property type="match status" value="1"/>
</dbReference>
<dbReference type="RefSeq" id="WP_093980794.1">
    <property type="nucleotide sequence ID" value="NZ_CP022516.1"/>
</dbReference>
<dbReference type="Pfam" id="PF04542">
    <property type="entry name" value="Sigma70_r2"/>
    <property type="match status" value="1"/>
</dbReference>
<dbReference type="PANTHER" id="PTHR43133">
    <property type="entry name" value="RNA POLYMERASE ECF-TYPE SIGMA FACTO"/>
    <property type="match status" value="1"/>
</dbReference>
<dbReference type="InterPro" id="IPR013249">
    <property type="entry name" value="RNA_pol_sigma70_r4_t2"/>
</dbReference>
<keyword evidence="2" id="KW-0805">Transcription regulation</keyword>
<dbReference type="KEGG" id="aalg:AREALGSMS7_05058"/>
<protein>
    <submittedName>
        <fullName evidence="7">ECF RNA polymerase sigma factor SigH</fullName>
    </submittedName>
</protein>
<dbReference type="SUPFAM" id="SSF88946">
    <property type="entry name" value="Sigma2 domain of RNA polymerase sigma factors"/>
    <property type="match status" value="1"/>
</dbReference>
<sequence>MKKECCDINEVVQEFYDFLKFYILKKVNDEVIAEDIVQEVMIKLIESHQKDIQVKNIKAWLFQVSRNTIYDYFKNNKLNHLLEYNNTLVDNENNLFELSVHDFIIPMIQFLPKKYAEPLYWSDIDNIPQNVIAERLGLSHSGAKMRVQRARVKLRELSVECCNIEYDAEGNFATCTVKDSCTPLKNHLTKYKKENNL</sequence>
<dbReference type="Gene3D" id="1.10.10.10">
    <property type="entry name" value="Winged helix-like DNA-binding domain superfamily/Winged helix DNA-binding domain"/>
    <property type="match status" value="1"/>
</dbReference>
<dbReference type="Proteomes" id="UP000204551">
    <property type="component" value="Plasmid pSMS7"/>
</dbReference>